<dbReference type="eggNOG" id="ENOG502QV88">
    <property type="taxonomic scope" value="Eukaryota"/>
</dbReference>
<reference evidence="2 3" key="1">
    <citation type="journal article" date="2016" name="PLoS ONE">
        <title>Sequence Assembly of Yarrowia lipolytica Strain W29/CLIB89 Shows Transposable Element Diversity.</title>
        <authorList>
            <person name="Magnan C."/>
            <person name="Yu J."/>
            <person name="Chang I."/>
            <person name="Jahn E."/>
            <person name="Kanomata Y."/>
            <person name="Wu J."/>
            <person name="Zeller M."/>
            <person name="Oakes M."/>
            <person name="Baldi P."/>
            <person name="Sandmeyer S."/>
        </authorList>
    </citation>
    <scope>NUCLEOTIDE SEQUENCE [LARGE SCALE GENOMIC DNA]</scope>
    <source>
        <strain evidence="3">CLIB89(W29)</strain>
    </source>
</reference>
<dbReference type="Proteomes" id="UP000182444">
    <property type="component" value="Chromosome 1A"/>
</dbReference>
<dbReference type="AlphaFoldDB" id="A0A1D8N442"/>
<protein>
    <recommendedName>
        <fullName evidence="4">Protein DSF2</fullName>
    </recommendedName>
</protein>
<feature type="compositionally biased region" description="Polar residues" evidence="1">
    <location>
        <begin position="226"/>
        <end position="247"/>
    </location>
</feature>
<dbReference type="VEuPathDB" id="FungiDB:YALI0_A07821g"/>
<dbReference type="InterPro" id="IPR011990">
    <property type="entry name" value="TPR-like_helical_dom_sf"/>
</dbReference>
<dbReference type="RefSeq" id="XP_499854.3">
    <property type="nucleotide sequence ID" value="XM_499854.3"/>
</dbReference>
<feature type="region of interest" description="Disordered" evidence="1">
    <location>
        <begin position="178"/>
        <end position="272"/>
    </location>
</feature>
<feature type="region of interest" description="Disordered" evidence="1">
    <location>
        <begin position="103"/>
        <end position="138"/>
    </location>
</feature>
<feature type="compositionally biased region" description="Polar residues" evidence="1">
    <location>
        <begin position="259"/>
        <end position="272"/>
    </location>
</feature>
<gene>
    <name evidence="2" type="ORF">YALI1_A07349g</name>
</gene>
<evidence type="ECO:0000313" key="3">
    <source>
        <dbReference type="Proteomes" id="UP000182444"/>
    </source>
</evidence>
<evidence type="ECO:0000313" key="2">
    <source>
        <dbReference type="EMBL" id="AOW00370.1"/>
    </source>
</evidence>
<evidence type="ECO:0000256" key="1">
    <source>
        <dbReference type="SAM" id="MobiDB-lite"/>
    </source>
</evidence>
<dbReference type="InterPro" id="IPR052945">
    <property type="entry name" value="Mitotic_Regulator"/>
</dbReference>
<dbReference type="SMART" id="SM00671">
    <property type="entry name" value="SEL1"/>
    <property type="match status" value="3"/>
</dbReference>
<sequence length="483" mass="53196">MDFNNLSPLDILSKKTNKMSKRLDSDVLPSNASITSIESTETMGGVTDQFGYNQYGEWNPRRTSSASSIVSRDSQDFSYNHRQTSIISTNSSIGGLLMSLKVDEEDEDEEDEDEEDDTPLAQTYTNDTASIHSADTVQQRELTLEEHRSEFENYYRDHKPRIIDDDDDDELDEDLVKQPQVQQTRFTAPVADKPLPPAFADKPLPSSPVPPRVQQQHQQHTRVPSNGSMRSLTPSTHTVSNTNSAPTPSAGGPVGGVGNASSATIPLPSNSATADEHLSAGITFHEHGKLRESAYQFQTAANMGEPTAMLLYGLALRHGWGLRQNPEEAVKWLKRATNIFFDAGNDKGNRSSTADLLKTLGKADTVTGGSGTSNVKKSRVGLALYELGMSYLHSWGAGKDEDSALQYFELAGTLGDGDALCEAANIWMKNGGNGRKKNLHRAAELYRQAEDRGVVIVGNHWIYKDKYMPKKDKKKDKGFLKKK</sequence>
<feature type="compositionally biased region" description="Acidic residues" evidence="1">
    <location>
        <begin position="103"/>
        <end position="118"/>
    </location>
</feature>
<dbReference type="PANTHER" id="PTHR43628">
    <property type="entry name" value="ACTIVATOR OF C KINASE PROTEIN 1-RELATED"/>
    <property type="match status" value="1"/>
</dbReference>
<dbReference type="SUPFAM" id="SSF81901">
    <property type="entry name" value="HCP-like"/>
    <property type="match status" value="1"/>
</dbReference>
<feature type="compositionally biased region" description="Low complexity" evidence="1">
    <location>
        <begin position="212"/>
        <end position="225"/>
    </location>
</feature>
<accession>A0A1D8N442</accession>
<dbReference type="Pfam" id="PF08238">
    <property type="entry name" value="Sel1"/>
    <property type="match status" value="3"/>
</dbReference>
<dbReference type="PANTHER" id="PTHR43628:SF11">
    <property type="entry name" value="PROTEIN DSF2"/>
    <property type="match status" value="1"/>
</dbReference>
<dbReference type="Gene3D" id="1.25.40.10">
    <property type="entry name" value="Tetratricopeptide repeat domain"/>
    <property type="match status" value="1"/>
</dbReference>
<dbReference type="GO" id="GO:0032153">
    <property type="term" value="C:cell division site"/>
    <property type="evidence" value="ECO:0007669"/>
    <property type="project" value="TreeGrafter"/>
</dbReference>
<dbReference type="GeneID" id="2906115"/>
<dbReference type="InterPro" id="IPR006597">
    <property type="entry name" value="Sel1-like"/>
</dbReference>
<evidence type="ECO:0008006" key="4">
    <source>
        <dbReference type="Google" id="ProtNLM"/>
    </source>
</evidence>
<organism evidence="2 3">
    <name type="scientific">Yarrowia lipolytica</name>
    <name type="common">Candida lipolytica</name>
    <dbReference type="NCBI Taxonomy" id="4952"/>
    <lineage>
        <taxon>Eukaryota</taxon>
        <taxon>Fungi</taxon>
        <taxon>Dikarya</taxon>
        <taxon>Ascomycota</taxon>
        <taxon>Saccharomycotina</taxon>
        <taxon>Dipodascomycetes</taxon>
        <taxon>Dipodascales</taxon>
        <taxon>Dipodascales incertae sedis</taxon>
        <taxon>Yarrowia</taxon>
    </lineage>
</organism>
<proteinExistence type="predicted"/>
<dbReference type="KEGG" id="yli:2906115"/>
<dbReference type="EMBL" id="CP017553">
    <property type="protein sequence ID" value="AOW00370.1"/>
    <property type="molecule type" value="Genomic_DNA"/>
</dbReference>
<dbReference type="VEuPathDB" id="FungiDB:YALI1_A07349g"/>
<feature type="compositionally biased region" description="Polar residues" evidence="1">
    <location>
        <begin position="120"/>
        <end position="138"/>
    </location>
</feature>
<name>A0A1D8N442_YARLL</name>
<dbReference type="GO" id="GO:0010972">
    <property type="term" value="P:negative regulation of G2/M transition of mitotic cell cycle"/>
    <property type="evidence" value="ECO:0007669"/>
    <property type="project" value="TreeGrafter"/>
</dbReference>